<evidence type="ECO:0000256" key="1">
    <source>
        <dbReference type="ARBA" id="ARBA00023015"/>
    </source>
</evidence>
<dbReference type="SUPFAM" id="SSF46785">
    <property type="entry name" value="Winged helix' DNA-binding domain"/>
    <property type="match status" value="1"/>
</dbReference>
<evidence type="ECO:0000313" key="6">
    <source>
        <dbReference type="EMBL" id="MBB4909509.1"/>
    </source>
</evidence>
<dbReference type="InterPro" id="IPR014757">
    <property type="entry name" value="Tscrpt_reg_IclR_C"/>
</dbReference>
<dbReference type="RefSeq" id="WP_184813611.1">
    <property type="nucleotide sequence ID" value="NZ_JACHJQ010000006.1"/>
</dbReference>
<evidence type="ECO:0000259" key="5">
    <source>
        <dbReference type="PROSITE" id="PS51078"/>
    </source>
</evidence>
<dbReference type="InterPro" id="IPR050707">
    <property type="entry name" value="HTH_MetabolicPath_Reg"/>
</dbReference>
<comment type="caution">
    <text evidence="6">The sequence shown here is derived from an EMBL/GenBank/DDBJ whole genome shotgun (WGS) entry which is preliminary data.</text>
</comment>
<keyword evidence="2" id="KW-0238">DNA-binding</keyword>
<dbReference type="GO" id="GO:0045892">
    <property type="term" value="P:negative regulation of DNA-templated transcription"/>
    <property type="evidence" value="ECO:0007669"/>
    <property type="project" value="TreeGrafter"/>
</dbReference>
<dbReference type="PANTHER" id="PTHR30136">
    <property type="entry name" value="HELIX-TURN-HELIX TRANSCRIPTIONAL REGULATOR, ICLR FAMILY"/>
    <property type="match status" value="1"/>
</dbReference>
<dbReference type="AlphaFoldDB" id="A0A7W7VGU5"/>
<evidence type="ECO:0000259" key="4">
    <source>
        <dbReference type="PROSITE" id="PS51077"/>
    </source>
</evidence>
<organism evidence="6 7">
    <name type="scientific">Actinophytocola algeriensis</name>
    <dbReference type="NCBI Taxonomy" id="1768010"/>
    <lineage>
        <taxon>Bacteria</taxon>
        <taxon>Bacillati</taxon>
        <taxon>Actinomycetota</taxon>
        <taxon>Actinomycetes</taxon>
        <taxon>Pseudonocardiales</taxon>
        <taxon>Pseudonocardiaceae</taxon>
    </lineage>
</organism>
<dbReference type="SUPFAM" id="SSF55781">
    <property type="entry name" value="GAF domain-like"/>
    <property type="match status" value="1"/>
</dbReference>
<dbReference type="Gene3D" id="3.30.450.40">
    <property type="match status" value="1"/>
</dbReference>
<proteinExistence type="predicted"/>
<dbReference type="PANTHER" id="PTHR30136:SF8">
    <property type="entry name" value="TRANSCRIPTIONAL REGULATORY PROTEIN"/>
    <property type="match status" value="1"/>
</dbReference>
<dbReference type="Pfam" id="PF01614">
    <property type="entry name" value="IclR_C"/>
    <property type="match status" value="1"/>
</dbReference>
<gene>
    <name evidence="6" type="ORF">FHR82_005767</name>
</gene>
<dbReference type="GO" id="GO:0003677">
    <property type="term" value="F:DNA binding"/>
    <property type="evidence" value="ECO:0007669"/>
    <property type="project" value="UniProtKB-KW"/>
</dbReference>
<dbReference type="SMART" id="SM00346">
    <property type="entry name" value="HTH_ICLR"/>
    <property type="match status" value="1"/>
</dbReference>
<evidence type="ECO:0000313" key="7">
    <source>
        <dbReference type="Proteomes" id="UP000520767"/>
    </source>
</evidence>
<keyword evidence="1" id="KW-0805">Transcription regulation</keyword>
<accession>A0A7W7VGU5</accession>
<name>A0A7W7VGU5_9PSEU</name>
<dbReference type="Proteomes" id="UP000520767">
    <property type="component" value="Unassembled WGS sequence"/>
</dbReference>
<evidence type="ECO:0000256" key="3">
    <source>
        <dbReference type="ARBA" id="ARBA00023163"/>
    </source>
</evidence>
<dbReference type="InterPro" id="IPR036388">
    <property type="entry name" value="WH-like_DNA-bd_sf"/>
</dbReference>
<dbReference type="GO" id="GO:0003700">
    <property type="term" value="F:DNA-binding transcription factor activity"/>
    <property type="evidence" value="ECO:0007669"/>
    <property type="project" value="TreeGrafter"/>
</dbReference>
<sequence>MASDVPAVSSAVRILERLAAEWPAAVPPKDLVNELGLNRSTCYNILATLQRAGWVSSTGERSGWMLGPKLLTLTGVTDDMTAAIAQQEIDELARRLGFVVFVAEPDGAGGYVVTVKAERQMGVRVTVGVGEGFPFSAPAIMQAYLAWHAPDKVDELVDRYGLKQFTQHTVTERDELRRVLAEIRSRGYSTSLQQYDMAQSGVAAPVFDRRGQVSRVVCSLAFFTELHADNVGRIGALVSDCADRITARTGGRRPAGE</sequence>
<evidence type="ECO:0000256" key="2">
    <source>
        <dbReference type="ARBA" id="ARBA00023125"/>
    </source>
</evidence>
<dbReference type="InterPro" id="IPR029016">
    <property type="entry name" value="GAF-like_dom_sf"/>
</dbReference>
<dbReference type="Pfam" id="PF09339">
    <property type="entry name" value="HTH_IclR"/>
    <property type="match status" value="1"/>
</dbReference>
<dbReference type="EMBL" id="JACHJQ010000006">
    <property type="protein sequence ID" value="MBB4909509.1"/>
    <property type="molecule type" value="Genomic_DNA"/>
</dbReference>
<keyword evidence="3" id="KW-0804">Transcription</keyword>
<dbReference type="PROSITE" id="PS51077">
    <property type="entry name" value="HTH_ICLR"/>
    <property type="match status" value="1"/>
</dbReference>
<keyword evidence="7" id="KW-1185">Reference proteome</keyword>
<feature type="domain" description="HTH iclR-type" evidence="4">
    <location>
        <begin position="5"/>
        <end position="68"/>
    </location>
</feature>
<reference evidence="6 7" key="1">
    <citation type="submission" date="2020-08" db="EMBL/GenBank/DDBJ databases">
        <title>Genomic Encyclopedia of Type Strains, Phase III (KMG-III): the genomes of soil and plant-associated and newly described type strains.</title>
        <authorList>
            <person name="Whitman W."/>
        </authorList>
    </citation>
    <scope>NUCLEOTIDE SEQUENCE [LARGE SCALE GENOMIC DNA]</scope>
    <source>
        <strain evidence="6 7">CECT 8960</strain>
    </source>
</reference>
<dbReference type="PROSITE" id="PS51078">
    <property type="entry name" value="ICLR_ED"/>
    <property type="match status" value="1"/>
</dbReference>
<feature type="domain" description="IclR-ED" evidence="5">
    <location>
        <begin position="69"/>
        <end position="251"/>
    </location>
</feature>
<protein>
    <submittedName>
        <fullName evidence="6">IclR family acetate operon transcriptional repressor</fullName>
    </submittedName>
</protein>
<dbReference type="Gene3D" id="1.10.10.10">
    <property type="entry name" value="Winged helix-like DNA-binding domain superfamily/Winged helix DNA-binding domain"/>
    <property type="match status" value="1"/>
</dbReference>
<dbReference type="InterPro" id="IPR005471">
    <property type="entry name" value="Tscrpt_reg_IclR_N"/>
</dbReference>
<dbReference type="InterPro" id="IPR036390">
    <property type="entry name" value="WH_DNA-bd_sf"/>
</dbReference>